<dbReference type="PANTHER" id="PTHR46872:SF10">
    <property type="entry name" value="MYB-LIKE DOMAIN-CONTAINING PROTEIN"/>
    <property type="match status" value="1"/>
</dbReference>
<organism evidence="2 3">
    <name type="scientific">Rhamnella rubrinervis</name>
    <dbReference type="NCBI Taxonomy" id="2594499"/>
    <lineage>
        <taxon>Eukaryota</taxon>
        <taxon>Viridiplantae</taxon>
        <taxon>Streptophyta</taxon>
        <taxon>Embryophyta</taxon>
        <taxon>Tracheophyta</taxon>
        <taxon>Spermatophyta</taxon>
        <taxon>Magnoliopsida</taxon>
        <taxon>eudicotyledons</taxon>
        <taxon>Gunneridae</taxon>
        <taxon>Pentapetalae</taxon>
        <taxon>rosids</taxon>
        <taxon>fabids</taxon>
        <taxon>Rosales</taxon>
        <taxon>Rhamnaceae</taxon>
        <taxon>rhamnoid group</taxon>
        <taxon>Rhamneae</taxon>
        <taxon>Rhamnella</taxon>
    </lineage>
</organism>
<keyword evidence="3" id="KW-1185">Reference proteome</keyword>
<evidence type="ECO:0000313" key="2">
    <source>
        <dbReference type="EMBL" id="KAF3438118.1"/>
    </source>
</evidence>
<comment type="caution">
    <text evidence="2">The sequence shown here is derived from an EMBL/GenBank/DDBJ whole genome shotgun (WGS) entry which is preliminary data.</text>
</comment>
<dbReference type="EMBL" id="VOIH02000009">
    <property type="protein sequence ID" value="KAF3438118.1"/>
    <property type="molecule type" value="Genomic_DNA"/>
</dbReference>
<protein>
    <recommendedName>
        <fullName evidence="4">Myb-like domain-containing protein</fullName>
    </recommendedName>
</protein>
<dbReference type="AlphaFoldDB" id="A0A8K0GUY9"/>
<gene>
    <name evidence="2" type="ORF">FNV43_RR20874</name>
</gene>
<reference evidence="2" key="1">
    <citation type="submission" date="2020-03" db="EMBL/GenBank/DDBJ databases">
        <title>A high-quality chromosome-level genome assembly of a woody plant with both climbing and erect habits, Rhamnella rubrinervis.</title>
        <authorList>
            <person name="Lu Z."/>
            <person name="Yang Y."/>
            <person name="Zhu X."/>
            <person name="Sun Y."/>
        </authorList>
    </citation>
    <scope>NUCLEOTIDE SEQUENCE</scope>
    <source>
        <strain evidence="2">BYM</strain>
        <tissue evidence="2">Leaf</tissue>
    </source>
</reference>
<proteinExistence type="predicted"/>
<feature type="region of interest" description="Disordered" evidence="1">
    <location>
        <begin position="71"/>
        <end position="99"/>
    </location>
</feature>
<dbReference type="Proteomes" id="UP000796880">
    <property type="component" value="Unassembled WGS sequence"/>
</dbReference>
<evidence type="ECO:0000313" key="3">
    <source>
        <dbReference type="Proteomes" id="UP000796880"/>
    </source>
</evidence>
<sequence>MVQKRPYDDEEIFMISFKHPRQVEHNKQLISFSESVFPEDASGIRQTVDNGFKNADIGDVEKLSGDIFTDPPKGGEDVETSAPGGCSISSWPTSCTSEEDSLSESPFHVPSFPDYFNPERPIRTLVHFEDMYSLLLSNPPRKSVPIGSNHQADVPEWGLQGTNDVSNQLDTSEVVSNSDNEEKRLMGVCVCPMPDWTLSDYIDGEVGNGRTDCSCEDKGSVRCVRQHISEARDKLVKTIGQERFMELGFYEMGEQVAHRWSEDEEQVFNEVVFSNPASLGKNFWQNLSDVFPSRSRREIVSYYFNVFMLRRRAEQNRSYPINIDSDNDEWQGSDVFCDNELGISDEDDDSVVESPIYEDDAGNNHSWEGFREYDEDVADDACNENVNLEYFGRGINQISETCPGKFLNNFGSSPVVQPQDKITWDDKGDQEVQDDSCTSFDTGAASLGNHVKSENDNHCPGSFNGLSNGGNHGYVLDHCDAKVWEVGYITCPKSKVDFLPTSNMIEEVFGEDSRNHKVRDGKNLS</sequence>
<dbReference type="CDD" id="cd00167">
    <property type="entry name" value="SANT"/>
    <property type="match status" value="1"/>
</dbReference>
<dbReference type="OrthoDB" id="1908944at2759"/>
<evidence type="ECO:0008006" key="4">
    <source>
        <dbReference type="Google" id="ProtNLM"/>
    </source>
</evidence>
<accession>A0A8K0GUY9</accession>
<feature type="compositionally biased region" description="Polar residues" evidence="1">
    <location>
        <begin position="87"/>
        <end position="96"/>
    </location>
</feature>
<name>A0A8K0GUY9_9ROSA</name>
<dbReference type="PANTHER" id="PTHR46872">
    <property type="entry name" value="DNA BINDING PROTEIN"/>
    <property type="match status" value="1"/>
</dbReference>
<evidence type="ECO:0000256" key="1">
    <source>
        <dbReference type="SAM" id="MobiDB-lite"/>
    </source>
</evidence>
<dbReference type="InterPro" id="IPR001005">
    <property type="entry name" value="SANT/Myb"/>
</dbReference>